<comment type="subcellular location">
    <subcellularLocation>
        <location evidence="1">Cell membrane</location>
        <topology evidence="1">Single-pass type II membrane protein</topology>
    </subcellularLocation>
</comment>
<evidence type="ECO:0000256" key="6">
    <source>
        <dbReference type="ARBA" id="ARBA00023186"/>
    </source>
</evidence>
<proteinExistence type="inferred from homology"/>
<evidence type="ECO:0000259" key="9">
    <source>
        <dbReference type="Pfam" id="PF09976"/>
    </source>
</evidence>
<dbReference type="InterPro" id="IPR026039">
    <property type="entry name" value="YfgM"/>
</dbReference>
<evidence type="ECO:0000256" key="4">
    <source>
        <dbReference type="ARBA" id="ARBA00022989"/>
    </source>
</evidence>
<keyword evidence="5" id="KW-0472">Membrane</keyword>
<comment type="caution">
    <text evidence="10">The sequence shown here is derived from an EMBL/GenBank/DDBJ whole genome shotgun (WGS) entry which is preliminary data.</text>
</comment>
<evidence type="ECO:0000256" key="8">
    <source>
        <dbReference type="ARBA" id="ARBA00024235"/>
    </source>
</evidence>
<dbReference type="PIRSF" id="PIRSF006170">
    <property type="entry name" value="YfgM"/>
    <property type="match status" value="1"/>
</dbReference>
<dbReference type="Proteomes" id="UP000267400">
    <property type="component" value="Unassembled WGS sequence"/>
</dbReference>
<dbReference type="InterPro" id="IPR018704">
    <property type="entry name" value="SecYEG/CpoB_TPR"/>
</dbReference>
<dbReference type="SUPFAM" id="SSF48452">
    <property type="entry name" value="TPR-like"/>
    <property type="match status" value="1"/>
</dbReference>
<dbReference type="PANTHER" id="PTHR38035">
    <property type="entry name" value="UPF0070 PROTEIN YFGM"/>
    <property type="match status" value="1"/>
</dbReference>
<keyword evidence="2" id="KW-1003">Cell membrane</keyword>
<keyword evidence="11" id="KW-1185">Reference proteome</keyword>
<evidence type="ECO:0000256" key="5">
    <source>
        <dbReference type="ARBA" id="ARBA00023136"/>
    </source>
</evidence>
<dbReference type="AlphaFoldDB" id="A0A3S0HRP3"/>
<dbReference type="RefSeq" id="WP_126484916.1">
    <property type="nucleotide sequence ID" value="NZ_RXNS01000012.1"/>
</dbReference>
<evidence type="ECO:0000313" key="11">
    <source>
        <dbReference type="Proteomes" id="UP000267400"/>
    </source>
</evidence>
<dbReference type="PANTHER" id="PTHR38035:SF1">
    <property type="entry name" value="ANCILLARY SECYEG TRANSLOCON SUBUNIT"/>
    <property type="match status" value="1"/>
</dbReference>
<reference evidence="10 11" key="1">
    <citation type="submission" date="2018-12" db="EMBL/GenBank/DDBJ databases">
        <authorList>
            <person name="Yu L."/>
        </authorList>
    </citation>
    <scope>NUCLEOTIDE SEQUENCE [LARGE SCALE GENOMIC DNA]</scope>
    <source>
        <strain evidence="10 11">11S</strain>
    </source>
</reference>
<evidence type="ECO:0000256" key="1">
    <source>
        <dbReference type="ARBA" id="ARBA00004401"/>
    </source>
</evidence>
<dbReference type="EMBL" id="RXNS01000012">
    <property type="protein sequence ID" value="RTR01998.1"/>
    <property type="molecule type" value="Genomic_DNA"/>
</dbReference>
<feature type="domain" description="Ancillary SecYEG translocon subunit/Cell division coordinator CpoB TPR" evidence="9">
    <location>
        <begin position="15"/>
        <end position="213"/>
    </location>
</feature>
<evidence type="ECO:0000256" key="7">
    <source>
        <dbReference type="ARBA" id="ARBA00024197"/>
    </source>
</evidence>
<dbReference type="Gene3D" id="1.25.40.10">
    <property type="entry name" value="Tetratricopeptide repeat domain"/>
    <property type="match status" value="1"/>
</dbReference>
<dbReference type="Pfam" id="PF09976">
    <property type="entry name" value="TPR_21"/>
    <property type="match status" value="1"/>
</dbReference>
<evidence type="ECO:0000256" key="2">
    <source>
        <dbReference type="ARBA" id="ARBA00022475"/>
    </source>
</evidence>
<protein>
    <recommendedName>
        <fullName evidence="8">Ancillary SecYEG translocon subunit</fullName>
    </recommendedName>
</protein>
<dbReference type="OrthoDB" id="9789675at2"/>
<dbReference type="GO" id="GO:0044877">
    <property type="term" value="F:protein-containing complex binding"/>
    <property type="evidence" value="ECO:0007669"/>
    <property type="project" value="InterPro"/>
</dbReference>
<name>A0A3S0HRP3_9GAMM</name>
<gene>
    <name evidence="10" type="ORF">EKG36_13405</name>
</gene>
<accession>A0A3S0HRP3</accession>
<dbReference type="GO" id="GO:0005886">
    <property type="term" value="C:plasma membrane"/>
    <property type="evidence" value="ECO:0007669"/>
    <property type="project" value="UniProtKB-SubCell"/>
</dbReference>
<keyword evidence="6" id="KW-0143">Chaperone</keyword>
<comment type="similarity">
    <text evidence="7">Belongs to the YfgM family.</text>
</comment>
<organism evidence="10 11">
    <name type="scientific">Halomonas nitroreducens</name>
    <dbReference type="NCBI Taxonomy" id="447425"/>
    <lineage>
        <taxon>Bacteria</taxon>
        <taxon>Pseudomonadati</taxon>
        <taxon>Pseudomonadota</taxon>
        <taxon>Gammaproteobacteria</taxon>
        <taxon>Oceanospirillales</taxon>
        <taxon>Halomonadaceae</taxon>
        <taxon>Halomonas</taxon>
    </lineage>
</organism>
<evidence type="ECO:0000256" key="3">
    <source>
        <dbReference type="ARBA" id="ARBA00022692"/>
    </source>
</evidence>
<keyword evidence="3" id="KW-0812">Transmembrane</keyword>
<evidence type="ECO:0000313" key="10">
    <source>
        <dbReference type="EMBL" id="RTR01998.1"/>
    </source>
</evidence>
<sequence>MAELRTEEEQLEAIKRWWKENGTSLVVGAVIAAAGVFGWKAWQDYQTGQAEAASQRYQQLLTLSGQDALDEAARQQADDLVTTLTEDHGDSLYADLARLLDARLAVQAGDTAAARTALEGLIDESPRPYLQGLARLRLARLQLAADDAEAALASLDGEIPAPLAAQRADIRGDAHLALGDREAARDAWREALSLSEASDQPLYGVQLKLDDLGVEETTS</sequence>
<dbReference type="InterPro" id="IPR011990">
    <property type="entry name" value="TPR-like_helical_dom_sf"/>
</dbReference>
<keyword evidence="4" id="KW-1133">Transmembrane helix</keyword>